<organism evidence="5 6">
    <name type="scientific">Massariosphaeria phaeospora</name>
    <dbReference type="NCBI Taxonomy" id="100035"/>
    <lineage>
        <taxon>Eukaryota</taxon>
        <taxon>Fungi</taxon>
        <taxon>Dikarya</taxon>
        <taxon>Ascomycota</taxon>
        <taxon>Pezizomycotina</taxon>
        <taxon>Dothideomycetes</taxon>
        <taxon>Pleosporomycetidae</taxon>
        <taxon>Pleosporales</taxon>
        <taxon>Pleosporales incertae sedis</taxon>
        <taxon>Massariosphaeria</taxon>
    </lineage>
</organism>
<protein>
    <recommendedName>
        <fullName evidence="4">MYND-type domain-containing protein</fullName>
    </recommendedName>
</protein>
<name>A0A7C8M665_9PLEO</name>
<keyword evidence="2" id="KW-0863">Zinc-finger</keyword>
<keyword evidence="1" id="KW-0479">Metal-binding</keyword>
<keyword evidence="3" id="KW-0862">Zinc</keyword>
<accession>A0A7C8M665</accession>
<dbReference type="InterPro" id="IPR002893">
    <property type="entry name" value="Znf_MYND"/>
</dbReference>
<keyword evidence="6" id="KW-1185">Reference proteome</keyword>
<dbReference type="OrthoDB" id="432970at2759"/>
<evidence type="ECO:0000313" key="5">
    <source>
        <dbReference type="EMBL" id="KAF2868841.1"/>
    </source>
</evidence>
<evidence type="ECO:0000259" key="4">
    <source>
        <dbReference type="Pfam" id="PF01753"/>
    </source>
</evidence>
<reference evidence="5 6" key="1">
    <citation type="submission" date="2020-01" db="EMBL/GenBank/DDBJ databases">
        <authorList>
            <consortium name="DOE Joint Genome Institute"/>
            <person name="Haridas S."/>
            <person name="Albert R."/>
            <person name="Binder M."/>
            <person name="Bloem J."/>
            <person name="Labutti K."/>
            <person name="Salamov A."/>
            <person name="Andreopoulos B."/>
            <person name="Baker S.E."/>
            <person name="Barry K."/>
            <person name="Bills G."/>
            <person name="Bluhm B.H."/>
            <person name="Cannon C."/>
            <person name="Castanera R."/>
            <person name="Culley D.E."/>
            <person name="Daum C."/>
            <person name="Ezra D."/>
            <person name="Gonzalez J.B."/>
            <person name="Henrissat B."/>
            <person name="Kuo A."/>
            <person name="Liang C."/>
            <person name="Lipzen A."/>
            <person name="Lutzoni F."/>
            <person name="Magnuson J."/>
            <person name="Mondo S."/>
            <person name="Nolan M."/>
            <person name="Ohm R."/>
            <person name="Pangilinan J."/>
            <person name="Park H.-J.H."/>
            <person name="Ramirez L."/>
            <person name="Alfaro M."/>
            <person name="Sun H."/>
            <person name="Tritt A."/>
            <person name="Yoshinaga Y."/>
            <person name="Zwiers L.-H.L."/>
            <person name="Turgeon B.G."/>
            <person name="Goodwin S.B."/>
            <person name="Spatafora J.W."/>
            <person name="Crous P.W."/>
            <person name="Grigoriev I.V."/>
        </authorList>
    </citation>
    <scope>NUCLEOTIDE SEQUENCE [LARGE SCALE GENOMIC DNA]</scope>
    <source>
        <strain evidence="5 6">CBS 611.86</strain>
    </source>
</reference>
<dbReference type="GO" id="GO:0008270">
    <property type="term" value="F:zinc ion binding"/>
    <property type="evidence" value="ECO:0007669"/>
    <property type="project" value="UniProtKB-KW"/>
</dbReference>
<dbReference type="EMBL" id="JAADJZ010000018">
    <property type="protein sequence ID" value="KAF2868841.1"/>
    <property type="molecule type" value="Genomic_DNA"/>
</dbReference>
<evidence type="ECO:0000256" key="3">
    <source>
        <dbReference type="ARBA" id="ARBA00022833"/>
    </source>
</evidence>
<dbReference type="Gene3D" id="6.10.140.2220">
    <property type="match status" value="1"/>
</dbReference>
<evidence type="ECO:0000256" key="2">
    <source>
        <dbReference type="ARBA" id="ARBA00022771"/>
    </source>
</evidence>
<dbReference type="AlphaFoldDB" id="A0A7C8M665"/>
<dbReference type="Proteomes" id="UP000481861">
    <property type="component" value="Unassembled WGS sequence"/>
</dbReference>
<sequence>MADTTPCCVICGKTAADAPNLKHCAKCKTSWYCSREYLRQQRRLQLEHNTNYQTQRAANLRSHISKPFTALDNNTWLHDRAEGDVFKLLIDGTDSDSVYGGNSDSLPGFRRFIRLVSSRAGLLPPWWSSDKQAECEAFGMGNNWSSLKKMTTKEQIQAHYGEDKMPMQMRMFAEAVYHRGPGGQDGTAMRKMMAKMEQSDGVDGEQVMSMLSLNSTNPLRR</sequence>
<feature type="domain" description="MYND-type" evidence="4">
    <location>
        <begin position="8"/>
        <end position="36"/>
    </location>
</feature>
<comment type="caution">
    <text evidence="5">The sequence shown here is derived from an EMBL/GenBank/DDBJ whole genome shotgun (WGS) entry which is preliminary data.</text>
</comment>
<evidence type="ECO:0000313" key="6">
    <source>
        <dbReference type="Proteomes" id="UP000481861"/>
    </source>
</evidence>
<gene>
    <name evidence="5" type="ORF">BDV95DRAFT_642775</name>
</gene>
<evidence type="ECO:0000256" key="1">
    <source>
        <dbReference type="ARBA" id="ARBA00022723"/>
    </source>
</evidence>
<dbReference type="Pfam" id="PF01753">
    <property type="entry name" value="zf-MYND"/>
    <property type="match status" value="1"/>
</dbReference>
<dbReference type="SUPFAM" id="SSF144232">
    <property type="entry name" value="HIT/MYND zinc finger-like"/>
    <property type="match status" value="1"/>
</dbReference>
<proteinExistence type="predicted"/>